<name>A0A4D6WQM0_9FLOR</name>
<gene>
    <name evidence="11 13" type="primary">petJ</name>
</gene>
<keyword evidence="9 11" id="KW-0408">Iron</keyword>
<reference evidence="13" key="1">
    <citation type="journal article" date="2019" name="Mol. Phylogenet. Evol.">
        <title>Morphological evolution and classification of the red algal order Ceramiales inferred using plastid phylogenomics.</title>
        <authorList>
            <person name="Diaz-Tapia P."/>
            <person name="Pasella M.M."/>
            <person name="Verbruggen H."/>
            <person name="Maggs C.A."/>
        </authorList>
    </citation>
    <scope>NUCLEOTIDE SEQUENCE</scope>
    <source>
        <strain evidence="13">PD2927</strain>
    </source>
</reference>
<comment type="subunit">
    <text evidence="11">Monomer.</text>
</comment>
<keyword evidence="7 11" id="KW-0479">Metal-binding</keyword>
<dbReference type="InterPro" id="IPR008168">
    <property type="entry name" value="Cyt_C_IC"/>
</dbReference>
<feature type="domain" description="Cytochrome c" evidence="12">
    <location>
        <begin position="20"/>
        <end position="100"/>
    </location>
</feature>
<dbReference type="PANTHER" id="PTHR34688">
    <property type="entry name" value="CYTOCHROME C6, CHLOROPLASTIC"/>
    <property type="match status" value="1"/>
</dbReference>
<feature type="binding site" description="axial binding residue" evidence="11">
    <location>
        <position position="77"/>
    </location>
    <ligand>
        <name>heme c</name>
        <dbReference type="ChEBI" id="CHEBI:61717"/>
    </ligand>
    <ligandPart>
        <name>Fe</name>
        <dbReference type="ChEBI" id="CHEBI:18248"/>
    </ligandPart>
</feature>
<dbReference type="EMBL" id="MK814616">
    <property type="protein sequence ID" value="QCI05041.1"/>
    <property type="molecule type" value="Genomic_DNA"/>
</dbReference>
<dbReference type="GO" id="GO:0015979">
    <property type="term" value="P:photosynthesis"/>
    <property type="evidence" value="ECO:0007669"/>
    <property type="project" value="UniProtKB-UniRule"/>
</dbReference>
<evidence type="ECO:0000259" key="12">
    <source>
        <dbReference type="PROSITE" id="PS51007"/>
    </source>
</evidence>
<dbReference type="GO" id="GO:0009055">
    <property type="term" value="F:electron transfer activity"/>
    <property type="evidence" value="ECO:0007669"/>
    <property type="project" value="UniProtKB-UniRule"/>
</dbReference>
<comment type="function">
    <text evidence="1 11">Functions as an electron carrier between membrane-bound cytochrome b6-f and photosystem I in oxygenic photosynthesis.</text>
</comment>
<evidence type="ECO:0000256" key="9">
    <source>
        <dbReference type="ARBA" id="ARBA00023004"/>
    </source>
</evidence>
<evidence type="ECO:0000256" key="10">
    <source>
        <dbReference type="ARBA" id="ARBA00023078"/>
    </source>
</evidence>
<protein>
    <recommendedName>
        <fullName evidence="11">Cytochrome c6</fullName>
    </recommendedName>
    <alternativeName>
        <fullName evidence="11">Cytochrome c-553</fullName>
    </alternativeName>
    <alternativeName>
        <fullName evidence="11">Cytochrome c553</fullName>
    </alternativeName>
    <alternativeName>
        <fullName evidence="11">Soluble cytochrome f</fullName>
    </alternativeName>
</protein>
<dbReference type="GO" id="GO:0020037">
    <property type="term" value="F:heme binding"/>
    <property type="evidence" value="ECO:0007669"/>
    <property type="project" value="InterPro"/>
</dbReference>
<evidence type="ECO:0000256" key="6">
    <source>
        <dbReference type="ARBA" id="ARBA00022617"/>
    </source>
</evidence>
<comment type="similarity">
    <text evidence="3 11">Belongs to the cytochrome c family. PetJ subfamily.</text>
</comment>
<feature type="chain" id="PRO_5020046523" description="Cytochrome c6" evidence="11">
    <location>
        <begin position="18"/>
        <end position="104"/>
    </location>
</feature>
<accession>A0A4D6WQM0</accession>
<proteinExistence type="inferred from homology"/>
<dbReference type="SUPFAM" id="SSF46626">
    <property type="entry name" value="Cytochrome c"/>
    <property type="match status" value="1"/>
</dbReference>
<keyword evidence="10 11" id="KW-0793">Thylakoid</keyword>
<keyword evidence="5 11" id="KW-0602">Photosynthesis</keyword>
<dbReference type="Gene3D" id="1.10.760.10">
    <property type="entry name" value="Cytochrome c-like domain"/>
    <property type="match status" value="1"/>
</dbReference>
<dbReference type="PRINTS" id="PR00605">
    <property type="entry name" value="CYTCHROMECIC"/>
</dbReference>
<feature type="binding site" description="covalent" evidence="11">
    <location>
        <position position="33"/>
    </location>
    <ligand>
        <name>heme c</name>
        <dbReference type="ChEBI" id="CHEBI:61717"/>
    </ligand>
</feature>
<keyword evidence="8 11" id="KW-0249">Electron transport</keyword>
<evidence type="ECO:0000256" key="11">
    <source>
        <dbReference type="HAMAP-Rule" id="MF_00594"/>
    </source>
</evidence>
<dbReference type="FunFam" id="1.10.760.10:FF:000038">
    <property type="entry name" value="Cytochrome c6"/>
    <property type="match status" value="1"/>
</dbReference>
<comment type="PTM">
    <text evidence="11">Binds 1 heme c group per subunit.</text>
</comment>
<dbReference type="InterPro" id="IPR009056">
    <property type="entry name" value="Cyt_c-like_dom"/>
</dbReference>
<dbReference type="GO" id="GO:0005506">
    <property type="term" value="F:iron ion binding"/>
    <property type="evidence" value="ECO:0007669"/>
    <property type="project" value="InterPro"/>
</dbReference>
<keyword evidence="11" id="KW-0732">Signal</keyword>
<dbReference type="HAMAP" id="MF_00594">
    <property type="entry name" value="Cytc_PetJ"/>
    <property type="match status" value="1"/>
</dbReference>
<evidence type="ECO:0000256" key="4">
    <source>
        <dbReference type="ARBA" id="ARBA00022448"/>
    </source>
</evidence>
<evidence type="ECO:0000256" key="1">
    <source>
        <dbReference type="ARBA" id="ARBA00002347"/>
    </source>
</evidence>
<keyword evidence="13" id="KW-0934">Plastid</keyword>
<evidence type="ECO:0000256" key="7">
    <source>
        <dbReference type="ARBA" id="ARBA00022723"/>
    </source>
</evidence>
<keyword evidence="4 11" id="KW-0813">Transport</keyword>
<dbReference type="GO" id="GO:0009543">
    <property type="term" value="C:chloroplast thylakoid lumen"/>
    <property type="evidence" value="ECO:0007669"/>
    <property type="project" value="UniProtKB-SubCell"/>
</dbReference>
<dbReference type="PANTHER" id="PTHR34688:SF2">
    <property type="entry name" value="CYTOCHROME C6, CHLOROPLASTIC"/>
    <property type="match status" value="1"/>
</dbReference>
<evidence type="ECO:0000256" key="5">
    <source>
        <dbReference type="ARBA" id="ARBA00022531"/>
    </source>
</evidence>
<evidence type="ECO:0000256" key="3">
    <source>
        <dbReference type="ARBA" id="ARBA00009650"/>
    </source>
</evidence>
<evidence type="ECO:0000256" key="2">
    <source>
        <dbReference type="ARBA" id="ARBA00004456"/>
    </source>
</evidence>
<reference evidence="13" key="2">
    <citation type="submission" date="2019-04" db="EMBL/GenBank/DDBJ databases">
        <authorList>
            <person name="Pasella M."/>
        </authorList>
    </citation>
    <scope>NUCLEOTIDE SEQUENCE</scope>
    <source>
        <strain evidence="13">PD2927</strain>
    </source>
</reference>
<geneLocation type="plastid" evidence="13"/>
<dbReference type="PROSITE" id="PS51007">
    <property type="entry name" value="CYTC"/>
    <property type="match status" value="1"/>
</dbReference>
<dbReference type="InterPro" id="IPR023655">
    <property type="entry name" value="Cyt_C6"/>
</dbReference>
<sequence length="104" mass="11306" precursor="true">MSTINLILALQTEIVLAEDIDLDAGQQVFSANCMGCHAGGNNVLMPEKTLQKEALENFGMDNIQSITTQVTNGKMQMPAFGGRLTDEEINNVANYVLNQSKSGW</sequence>
<organism evidence="13">
    <name type="scientific">Callithamnion tetricum</name>
    <dbReference type="NCBI Taxonomy" id="193179"/>
    <lineage>
        <taxon>Eukaryota</taxon>
        <taxon>Rhodophyta</taxon>
        <taxon>Florideophyceae</taxon>
        <taxon>Rhodymeniophycidae</taxon>
        <taxon>Ceramiales</taxon>
        <taxon>Callithamniaceae</taxon>
        <taxon>Callithamnion</taxon>
    </lineage>
</organism>
<dbReference type="AlphaFoldDB" id="A0A4D6WQM0"/>
<dbReference type="InterPro" id="IPR036909">
    <property type="entry name" value="Cyt_c-like_dom_sf"/>
</dbReference>
<evidence type="ECO:0000313" key="13">
    <source>
        <dbReference type="EMBL" id="QCI05041.1"/>
    </source>
</evidence>
<keyword evidence="6 11" id="KW-0349">Heme</keyword>
<evidence type="ECO:0000256" key="8">
    <source>
        <dbReference type="ARBA" id="ARBA00022982"/>
    </source>
</evidence>
<dbReference type="Pfam" id="PF13442">
    <property type="entry name" value="Cytochrome_CBB3"/>
    <property type="match status" value="1"/>
</dbReference>
<comment type="subcellular location">
    <subcellularLocation>
        <location evidence="11">Cellular thylakoid lumen</location>
    </subcellularLocation>
    <subcellularLocation>
        <location evidence="2">Plastid</location>
        <location evidence="2">Chloroplast thylakoid lumen</location>
    </subcellularLocation>
</comment>
<feature type="binding site" description="covalent" evidence="11">
    <location>
        <position position="36"/>
    </location>
    <ligand>
        <name>heme c</name>
        <dbReference type="ChEBI" id="CHEBI:61717"/>
    </ligand>
</feature>
<feature type="signal peptide" evidence="11">
    <location>
        <begin position="1"/>
        <end position="17"/>
    </location>
</feature>
<feature type="binding site" description="axial binding residue" evidence="11">
    <location>
        <position position="37"/>
    </location>
    <ligand>
        <name>heme c</name>
        <dbReference type="ChEBI" id="CHEBI:61717"/>
    </ligand>
    <ligandPart>
        <name>Fe</name>
        <dbReference type="ChEBI" id="CHEBI:18248"/>
    </ligandPart>
</feature>